<keyword evidence="7" id="KW-0067">ATP-binding</keyword>
<evidence type="ECO:0000256" key="3">
    <source>
        <dbReference type="ARBA" id="ARBA00022553"/>
    </source>
</evidence>
<dbReference type="Gene3D" id="3.30.565.10">
    <property type="entry name" value="Histidine kinase-like ATPase, C-terminal domain"/>
    <property type="match status" value="1"/>
</dbReference>
<feature type="repeat" description="TPR" evidence="9">
    <location>
        <begin position="162"/>
        <end position="195"/>
    </location>
</feature>
<dbReference type="Pfam" id="PF02518">
    <property type="entry name" value="HATPase_c"/>
    <property type="match status" value="1"/>
</dbReference>
<keyword evidence="10" id="KW-0812">Transmembrane</keyword>
<evidence type="ECO:0000256" key="5">
    <source>
        <dbReference type="ARBA" id="ARBA00022741"/>
    </source>
</evidence>
<dbReference type="Proteomes" id="UP000247903">
    <property type="component" value="Unassembled WGS sequence"/>
</dbReference>
<dbReference type="InterPro" id="IPR003594">
    <property type="entry name" value="HATPase_dom"/>
</dbReference>
<dbReference type="InterPro" id="IPR019734">
    <property type="entry name" value="TPR_rpt"/>
</dbReference>
<dbReference type="PANTHER" id="PTHR24421">
    <property type="entry name" value="NITRATE/NITRITE SENSOR PROTEIN NARX-RELATED"/>
    <property type="match status" value="1"/>
</dbReference>
<dbReference type="RefSeq" id="WP_110306255.1">
    <property type="nucleotide sequence ID" value="NZ_QJHK01000006.1"/>
</dbReference>
<reference evidence="12 13" key="1">
    <citation type="submission" date="2018-05" db="EMBL/GenBank/DDBJ databases">
        <title>Flavobacterium sp. strain IMCC34759, incomplete genome.</title>
        <authorList>
            <person name="Joung Y."/>
            <person name="Cho J."/>
        </authorList>
    </citation>
    <scope>NUCLEOTIDE SEQUENCE [LARGE SCALE GENOMIC DNA]</scope>
    <source>
        <strain evidence="12 13">IMCC34759</strain>
    </source>
</reference>
<dbReference type="PROSITE" id="PS50109">
    <property type="entry name" value="HIS_KIN"/>
    <property type="match status" value="1"/>
</dbReference>
<dbReference type="OrthoDB" id="977000at2"/>
<keyword evidence="3" id="KW-0597">Phosphoprotein</keyword>
<dbReference type="InterPro" id="IPR050482">
    <property type="entry name" value="Sensor_HK_TwoCompSys"/>
</dbReference>
<dbReference type="Pfam" id="PF07730">
    <property type="entry name" value="HisKA_3"/>
    <property type="match status" value="1"/>
</dbReference>
<evidence type="ECO:0000256" key="4">
    <source>
        <dbReference type="ARBA" id="ARBA00022679"/>
    </source>
</evidence>
<dbReference type="EC" id="2.7.13.3" evidence="2"/>
<dbReference type="GO" id="GO:0000155">
    <property type="term" value="F:phosphorelay sensor kinase activity"/>
    <property type="evidence" value="ECO:0007669"/>
    <property type="project" value="InterPro"/>
</dbReference>
<dbReference type="InterPro" id="IPR036890">
    <property type="entry name" value="HATPase_C_sf"/>
</dbReference>
<dbReference type="GO" id="GO:0005524">
    <property type="term" value="F:ATP binding"/>
    <property type="evidence" value="ECO:0007669"/>
    <property type="project" value="UniProtKB-KW"/>
</dbReference>
<dbReference type="GO" id="GO:0046983">
    <property type="term" value="F:protein dimerization activity"/>
    <property type="evidence" value="ECO:0007669"/>
    <property type="project" value="InterPro"/>
</dbReference>
<dbReference type="CDD" id="cd16917">
    <property type="entry name" value="HATPase_UhpB-NarQ-NarX-like"/>
    <property type="match status" value="1"/>
</dbReference>
<dbReference type="SUPFAM" id="SSF55874">
    <property type="entry name" value="ATPase domain of HSP90 chaperone/DNA topoisomerase II/histidine kinase"/>
    <property type="match status" value="1"/>
</dbReference>
<organism evidence="12 13">
    <name type="scientific">Flavobacterium cheongpyeongense</name>
    <dbReference type="NCBI Taxonomy" id="2212651"/>
    <lineage>
        <taxon>Bacteria</taxon>
        <taxon>Pseudomonadati</taxon>
        <taxon>Bacteroidota</taxon>
        <taxon>Flavobacteriia</taxon>
        <taxon>Flavobacteriales</taxon>
        <taxon>Flavobacteriaceae</taxon>
        <taxon>Flavobacterium</taxon>
    </lineage>
</organism>
<keyword evidence="4" id="KW-0808">Transferase</keyword>
<keyword evidence="10" id="KW-0472">Membrane</keyword>
<dbReference type="GO" id="GO:0016020">
    <property type="term" value="C:membrane"/>
    <property type="evidence" value="ECO:0007669"/>
    <property type="project" value="InterPro"/>
</dbReference>
<keyword evidence="13" id="KW-1185">Reference proteome</keyword>
<comment type="catalytic activity">
    <reaction evidence="1">
        <text>ATP + protein L-histidine = ADP + protein N-phospho-L-histidine.</text>
        <dbReference type="EC" id="2.7.13.3"/>
    </reaction>
</comment>
<dbReference type="InterPro" id="IPR005467">
    <property type="entry name" value="His_kinase_dom"/>
</dbReference>
<evidence type="ECO:0000256" key="8">
    <source>
        <dbReference type="ARBA" id="ARBA00023012"/>
    </source>
</evidence>
<evidence type="ECO:0000256" key="6">
    <source>
        <dbReference type="ARBA" id="ARBA00022777"/>
    </source>
</evidence>
<accession>A0A2V4BPT4</accession>
<dbReference type="SMART" id="SM00028">
    <property type="entry name" value="TPR"/>
    <property type="match status" value="3"/>
</dbReference>
<dbReference type="Gene3D" id="1.20.5.1930">
    <property type="match status" value="1"/>
</dbReference>
<dbReference type="SUPFAM" id="SSF48452">
    <property type="entry name" value="TPR-like"/>
    <property type="match status" value="1"/>
</dbReference>
<dbReference type="PROSITE" id="PS50005">
    <property type="entry name" value="TPR"/>
    <property type="match status" value="1"/>
</dbReference>
<feature type="transmembrane region" description="Helical" evidence="10">
    <location>
        <begin position="476"/>
        <end position="496"/>
    </location>
</feature>
<proteinExistence type="predicted"/>
<dbReference type="SMART" id="SM00387">
    <property type="entry name" value="HATPase_c"/>
    <property type="match status" value="1"/>
</dbReference>
<feature type="domain" description="Histidine kinase" evidence="11">
    <location>
        <begin position="555"/>
        <end position="707"/>
    </location>
</feature>
<keyword evidence="10" id="KW-1133">Transmembrane helix</keyword>
<comment type="caution">
    <text evidence="12">The sequence shown here is derived from an EMBL/GenBank/DDBJ whole genome shotgun (WGS) entry which is preliminary data.</text>
</comment>
<dbReference type="PANTHER" id="PTHR24421:SF10">
    <property type="entry name" value="NITRATE_NITRITE SENSOR PROTEIN NARQ"/>
    <property type="match status" value="1"/>
</dbReference>
<keyword evidence="9" id="KW-0802">TPR repeat</keyword>
<protein>
    <recommendedName>
        <fullName evidence="2">histidine kinase</fullName>
        <ecNumber evidence="2">2.7.13.3</ecNumber>
    </recommendedName>
</protein>
<feature type="transmembrane region" description="Helical" evidence="10">
    <location>
        <begin position="46"/>
        <end position="62"/>
    </location>
</feature>
<gene>
    <name evidence="12" type="ORF">DMB65_08640</name>
</gene>
<dbReference type="EMBL" id="QJHK01000006">
    <property type="protein sequence ID" value="PXY41018.1"/>
    <property type="molecule type" value="Genomic_DNA"/>
</dbReference>
<evidence type="ECO:0000256" key="1">
    <source>
        <dbReference type="ARBA" id="ARBA00000085"/>
    </source>
</evidence>
<evidence type="ECO:0000256" key="10">
    <source>
        <dbReference type="SAM" id="Phobius"/>
    </source>
</evidence>
<keyword evidence="8" id="KW-0902">Two-component regulatory system</keyword>
<dbReference type="Gene3D" id="1.25.40.10">
    <property type="entry name" value="Tetratricopeptide repeat domain"/>
    <property type="match status" value="1"/>
</dbReference>
<evidence type="ECO:0000313" key="13">
    <source>
        <dbReference type="Proteomes" id="UP000247903"/>
    </source>
</evidence>
<sequence length="707" mass="81945">MLDYKILANPNEFTQGETPELFIYNSNTDSNRYICKKNNKVMSKTNYLFHAFLIAIFLLVFSCQKNETNEVLFQKEEPVKEDATKAWLHKVEHYKKDKNYLSVFHNYYNDKIKEKKYLEAAEVLDFACVYLADSYDFNDQFMTKVKEFDTRYRHKVPELKTTFVDAYLANYYFDKYNLKKACEYFKKITTLEPDDYNSCYNIARAYYDLSYIYYVMGKQNLSLLANQKSFEYFSKIDNPKGLAFVYSNYANIYTAIGDKKRAIQNADKAIQAYKKIDNTYNVYIGLINKISIYEYLKDKRERPLIDSVYQAFISSNDESKILKIKIFDFKAENLIYANKLPEAKKILTDLKPVVEEIDSDDLTQEYKLTSALYEIKKNPNYSNFADIKKTLPTLISNQQYEKVNMLYGVLQNNAIQNKDYKSALAYEVDKRIIVDSIGNITTRIKTVELEKKYQTEKKAHELKIKEQTITNKNTTIALLGTTLIGILFISFAFNLTQKQKKLRLEKQNAQLYTKQLLEKIEEERKRIASDLHDSVSHELLSLKNFLEGKADVANQKIDAIINDIRSISRNLHPIMFDKIGLKESINQMVERAESVNNFMVTAEIDYDSVLSSSDELQIYRIVQEALSNIIKYADAIAAKISITENENSIIIEIKDNGKGFNVEETLNSKSSFGLHNIIERSRAIGGQANITSNTNGTIITIDIKKAQ</sequence>
<dbReference type="AlphaFoldDB" id="A0A2V4BPT4"/>
<dbReference type="InterPro" id="IPR011990">
    <property type="entry name" value="TPR-like_helical_dom_sf"/>
</dbReference>
<evidence type="ECO:0000256" key="2">
    <source>
        <dbReference type="ARBA" id="ARBA00012438"/>
    </source>
</evidence>
<evidence type="ECO:0000313" key="12">
    <source>
        <dbReference type="EMBL" id="PXY41018.1"/>
    </source>
</evidence>
<name>A0A2V4BPT4_9FLAO</name>
<evidence type="ECO:0000256" key="9">
    <source>
        <dbReference type="PROSITE-ProRule" id="PRU00339"/>
    </source>
</evidence>
<evidence type="ECO:0000259" key="11">
    <source>
        <dbReference type="PROSITE" id="PS50109"/>
    </source>
</evidence>
<keyword evidence="6" id="KW-0418">Kinase</keyword>
<evidence type="ECO:0000256" key="7">
    <source>
        <dbReference type="ARBA" id="ARBA00022840"/>
    </source>
</evidence>
<dbReference type="InterPro" id="IPR011712">
    <property type="entry name" value="Sig_transdc_His_kin_sub3_dim/P"/>
</dbReference>
<keyword evidence="5" id="KW-0547">Nucleotide-binding</keyword>